<evidence type="ECO:0000313" key="2">
    <source>
        <dbReference type="EMBL" id="GJT52152.1"/>
    </source>
</evidence>
<gene>
    <name evidence="2" type="ORF">Tco_0978309</name>
</gene>
<dbReference type="Proteomes" id="UP001151760">
    <property type="component" value="Unassembled WGS sequence"/>
</dbReference>
<evidence type="ECO:0008006" key="4">
    <source>
        <dbReference type="Google" id="ProtNLM"/>
    </source>
</evidence>
<evidence type="ECO:0000313" key="3">
    <source>
        <dbReference type="Proteomes" id="UP001151760"/>
    </source>
</evidence>
<reference evidence="2" key="2">
    <citation type="submission" date="2022-01" db="EMBL/GenBank/DDBJ databases">
        <authorList>
            <person name="Yamashiro T."/>
            <person name="Shiraishi A."/>
            <person name="Satake H."/>
            <person name="Nakayama K."/>
        </authorList>
    </citation>
    <scope>NUCLEOTIDE SEQUENCE</scope>
</reference>
<evidence type="ECO:0000256" key="1">
    <source>
        <dbReference type="SAM" id="MobiDB-lite"/>
    </source>
</evidence>
<feature type="region of interest" description="Disordered" evidence="1">
    <location>
        <begin position="268"/>
        <end position="292"/>
    </location>
</feature>
<name>A0ABQ5ENP2_9ASTR</name>
<feature type="compositionally biased region" description="Basic residues" evidence="1">
    <location>
        <begin position="273"/>
        <end position="282"/>
    </location>
</feature>
<sequence>MSQDVITVGSTMRIPLLYRGEYSQWRKRFMNYLEEQSDGEAMINSIKNDPLALVAEKTKVSKRKEKVVVQVRVLKQKIRPILYDDRVNKSRWNYSYVSPQYSNEALEIEKFKRARENKIEFAYDYGNLNASYVNEKINFSDDYFQEIINPDFEKIDSPFQQTSLLKPYVPTVILEKIIIELEEEVLSLLEKEQENLEIIESLKSKGSELSENAIFDSENQSENDCHEVEKGCDNLENSNVIAPGMFKINVSQSVSPISAYKQSCASNNVENKTKRKRRKRTSSKQNDKKVNNDVLRVNRDFVHFLYLDTVSSDKKT</sequence>
<dbReference type="EMBL" id="BQNB010016469">
    <property type="protein sequence ID" value="GJT52152.1"/>
    <property type="molecule type" value="Genomic_DNA"/>
</dbReference>
<reference evidence="2" key="1">
    <citation type="journal article" date="2022" name="Int. J. Mol. Sci.">
        <title>Draft Genome of Tanacetum Coccineum: Genomic Comparison of Closely Related Tanacetum-Family Plants.</title>
        <authorList>
            <person name="Yamashiro T."/>
            <person name="Shiraishi A."/>
            <person name="Nakayama K."/>
            <person name="Satake H."/>
        </authorList>
    </citation>
    <scope>NUCLEOTIDE SEQUENCE</scope>
</reference>
<proteinExistence type="predicted"/>
<accession>A0ABQ5ENP2</accession>
<protein>
    <recommendedName>
        <fullName evidence="4">DUF4219 domain-containing protein</fullName>
    </recommendedName>
</protein>
<comment type="caution">
    <text evidence="2">The sequence shown here is derived from an EMBL/GenBank/DDBJ whole genome shotgun (WGS) entry which is preliminary data.</text>
</comment>
<organism evidence="2 3">
    <name type="scientific">Tanacetum coccineum</name>
    <dbReference type="NCBI Taxonomy" id="301880"/>
    <lineage>
        <taxon>Eukaryota</taxon>
        <taxon>Viridiplantae</taxon>
        <taxon>Streptophyta</taxon>
        <taxon>Embryophyta</taxon>
        <taxon>Tracheophyta</taxon>
        <taxon>Spermatophyta</taxon>
        <taxon>Magnoliopsida</taxon>
        <taxon>eudicotyledons</taxon>
        <taxon>Gunneridae</taxon>
        <taxon>Pentapetalae</taxon>
        <taxon>asterids</taxon>
        <taxon>campanulids</taxon>
        <taxon>Asterales</taxon>
        <taxon>Asteraceae</taxon>
        <taxon>Asteroideae</taxon>
        <taxon>Anthemideae</taxon>
        <taxon>Anthemidinae</taxon>
        <taxon>Tanacetum</taxon>
    </lineage>
</organism>
<keyword evidence="3" id="KW-1185">Reference proteome</keyword>